<dbReference type="AlphaFoldDB" id="A0AAD3XV15"/>
<dbReference type="Proteomes" id="UP001279734">
    <property type="component" value="Unassembled WGS sequence"/>
</dbReference>
<organism evidence="1 2">
    <name type="scientific">Nepenthes gracilis</name>
    <name type="common">Slender pitcher plant</name>
    <dbReference type="NCBI Taxonomy" id="150966"/>
    <lineage>
        <taxon>Eukaryota</taxon>
        <taxon>Viridiplantae</taxon>
        <taxon>Streptophyta</taxon>
        <taxon>Embryophyta</taxon>
        <taxon>Tracheophyta</taxon>
        <taxon>Spermatophyta</taxon>
        <taxon>Magnoliopsida</taxon>
        <taxon>eudicotyledons</taxon>
        <taxon>Gunneridae</taxon>
        <taxon>Pentapetalae</taxon>
        <taxon>Caryophyllales</taxon>
        <taxon>Nepenthaceae</taxon>
        <taxon>Nepenthes</taxon>
    </lineage>
</organism>
<name>A0AAD3XV15_NEPGR</name>
<keyword evidence="2" id="KW-1185">Reference proteome</keyword>
<dbReference type="EMBL" id="BSYO01000018">
    <property type="protein sequence ID" value="GMH17609.1"/>
    <property type="molecule type" value="Genomic_DNA"/>
</dbReference>
<protein>
    <submittedName>
        <fullName evidence="1">Uncharacterized protein</fullName>
    </submittedName>
</protein>
<proteinExistence type="predicted"/>
<sequence length="129" mass="14012">MTSSLFDKEAVTNIGNQHSVCLEVLWPGWYHNVVYLGEEQGIPILTMTCELVDVKSFRFGKLPLLAPGKAYANALIRGLVEGKRLSEIEAISLGCVGNDFGCANFPGKPDDIFPAQGYLMLQGAYLVCG</sequence>
<evidence type="ECO:0000313" key="2">
    <source>
        <dbReference type="Proteomes" id="UP001279734"/>
    </source>
</evidence>
<evidence type="ECO:0000313" key="1">
    <source>
        <dbReference type="EMBL" id="GMH17609.1"/>
    </source>
</evidence>
<accession>A0AAD3XV15</accession>
<comment type="caution">
    <text evidence="1">The sequence shown here is derived from an EMBL/GenBank/DDBJ whole genome shotgun (WGS) entry which is preliminary data.</text>
</comment>
<reference evidence="1" key="1">
    <citation type="submission" date="2023-05" db="EMBL/GenBank/DDBJ databases">
        <title>Nepenthes gracilis genome sequencing.</title>
        <authorList>
            <person name="Fukushima K."/>
        </authorList>
    </citation>
    <scope>NUCLEOTIDE SEQUENCE</scope>
    <source>
        <strain evidence="1">SING2019-196</strain>
    </source>
</reference>
<gene>
    <name evidence="1" type="ORF">Nepgr_019450</name>
</gene>